<comment type="cofactor">
    <cofactor evidence="1">
        <name>Mg(2+)</name>
        <dbReference type="ChEBI" id="CHEBI:18420"/>
    </cofactor>
</comment>
<dbReference type="SFLD" id="SFLDG00179">
    <property type="entry name" value="mandelate_racemase"/>
    <property type="match status" value="1"/>
</dbReference>
<dbReference type="SMART" id="SM00922">
    <property type="entry name" value="MR_MLE"/>
    <property type="match status" value="1"/>
</dbReference>
<dbReference type="GO" id="GO:0000287">
    <property type="term" value="F:magnesium ion binding"/>
    <property type="evidence" value="ECO:0007669"/>
    <property type="project" value="TreeGrafter"/>
</dbReference>
<comment type="caution">
    <text evidence="5">The sequence shown here is derived from an EMBL/GenBank/DDBJ whole genome shotgun (WGS) entry which is preliminary data.</text>
</comment>
<evidence type="ECO:0000313" key="5">
    <source>
        <dbReference type="EMBL" id="MBB5201815.1"/>
    </source>
</evidence>
<keyword evidence="5" id="KW-0413">Isomerase</keyword>
<organism evidence="5 6">
    <name type="scientific">Glaciimonas immobilis</name>
    <dbReference type="NCBI Taxonomy" id="728004"/>
    <lineage>
        <taxon>Bacteria</taxon>
        <taxon>Pseudomonadati</taxon>
        <taxon>Pseudomonadota</taxon>
        <taxon>Betaproteobacteria</taxon>
        <taxon>Burkholderiales</taxon>
        <taxon>Oxalobacteraceae</taxon>
        <taxon>Glaciimonas</taxon>
    </lineage>
</organism>
<dbReference type="EMBL" id="JACHHQ010000008">
    <property type="protein sequence ID" value="MBB5201815.1"/>
    <property type="molecule type" value="Genomic_DNA"/>
</dbReference>
<dbReference type="PANTHER" id="PTHR13794:SF58">
    <property type="entry name" value="MITOCHONDRIAL ENOLASE SUPERFAMILY MEMBER 1"/>
    <property type="match status" value="1"/>
</dbReference>
<dbReference type="GO" id="GO:0009063">
    <property type="term" value="P:amino acid catabolic process"/>
    <property type="evidence" value="ECO:0007669"/>
    <property type="project" value="InterPro"/>
</dbReference>
<dbReference type="Gene3D" id="3.30.390.10">
    <property type="entry name" value="Enolase-like, N-terminal domain"/>
    <property type="match status" value="1"/>
</dbReference>
<protein>
    <submittedName>
        <fullName evidence="5">Mandelate racemase</fullName>
        <ecNumber evidence="5">5.1.2.2</ecNumber>
    </submittedName>
</protein>
<keyword evidence="6" id="KW-1185">Reference proteome</keyword>
<evidence type="ECO:0000313" key="6">
    <source>
        <dbReference type="Proteomes" id="UP000571084"/>
    </source>
</evidence>
<name>A0A840RVD2_9BURK</name>
<dbReference type="Gene3D" id="3.20.20.120">
    <property type="entry name" value="Enolase-like C-terminal domain"/>
    <property type="match status" value="1"/>
</dbReference>
<dbReference type="AlphaFoldDB" id="A0A840RVD2"/>
<proteinExistence type="predicted"/>
<dbReference type="Pfam" id="PF13378">
    <property type="entry name" value="MR_MLE_C"/>
    <property type="match status" value="1"/>
</dbReference>
<keyword evidence="2" id="KW-0479">Metal-binding</keyword>
<sequence>MNTAPLTIRDITARAVIAPISRPIRTAVGTIPAAPLVLLDVTTEEGITGRSYLFGYTPTSLIPLVKIVEELARDLKGKAVVPVDRMRELDLRFRLLGTQGLLGMVISGLDMAFWDILGKAAGMPVVRLLGGSPRALRAYDSYGVVDVRADERDILQSLERGFEGIKIKIGDADLKKDIDTVRAVREMIGPDVALMLDYNQSLGPAEACRRIERLLEFDLHWVEEPVSAQDLQGHARVRASSGARIQTGENWWFPRDMQRAISAGACDFAMPDIMKIGGVTGWMAAAALADAASLPVSSHLFIEASSHVLAVTPTFHWLEYLDFAGGIVEERHEVVNGTITAKGPGLGISWDEQAVSRYMVQ</sequence>
<dbReference type="Proteomes" id="UP000571084">
    <property type="component" value="Unassembled WGS sequence"/>
</dbReference>
<accession>A0A840RVD2</accession>
<dbReference type="InterPro" id="IPR029017">
    <property type="entry name" value="Enolase-like_N"/>
</dbReference>
<dbReference type="SUPFAM" id="SSF54826">
    <property type="entry name" value="Enolase N-terminal domain-like"/>
    <property type="match status" value="1"/>
</dbReference>
<dbReference type="PROSITE" id="PS00909">
    <property type="entry name" value="MR_MLE_2"/>
    <property type="match status" value="1"/>
</dbReference>
<dbReference type="InterPro" id="IPR018110">
    <property type="entry name" value="Mandel_Rmase/mucon_lact_enz_CS"/>
</dbReference>
<dbReference type="SFLD" id="SFLDS00001">
    <property type="entry name" value="Enolase"/>
    <property type="match status" value="1"/>
</dbReference>
<dbReference type="InterPro" id="IPR013342">
    <property type="entry name" value="Mandelate_racemase_C"/>
</dbReference>
<evidence type="ECO:0000259" key="4">
    <source>
        <dbReference type="SMART" id="SM00922"/>
    </source>
</evidence>
<dbReference type="SUPFAM" id="SSF51604">
    <property type="entry name" value="Enolase C-terminal domain-like"/>
    <property type="match status" value="1"/>
</dbReference>
<dbReference type="RefSeq" id="WP_168057181.1">
    <property type="nucleotide sequence ID" value="NZ_JAAOZT010000017.1"/>
</dbReference>
<dbReference type="InterPro" id="IPR046945">
    <property type="entry name" value="RHMD-like"/>
</dbReference>
<dbReference type="GO" id="GO:0016836">
    <property type="term" value="F:hydro-lyase activity"/>
    <property type="evidence" value="ECO:0007669"/>
    <property type="project" value="TreeGrafter"/>
</dbReference>
<dbReference type="InterPro" id="IPR029065">
    <property type="entry name" value="Enolase_C-like"/>
</dbReference>
<reference evidence="5 6" key="1">
    <citation type="submission" date="2020-08" db="EMBL/GenBank/DDBJ databases">
        <title>Genomic Encyclopedia of Type Strains, Phase IV (KMG-IV): sequencing the most valuable type-strain genomes for metagenomic binning, comparative biology and taxonomic classification.</title>
        <authorList>
            <person name="Goeker M."/>
        </authorList>
    </citation>
    <scope>NUCLEOTIDE SEQUENCE [LARGE SCALE GENOMIC DNA]</scope>
    <source>
        <strain evidence="5 6">DSM 23240</strain>
    </source>
</reference>
<evidence type="ECO:0000256" key="1">
    <source>
        <dbReference type="ARBA" id="ARBA00001946"/>
    </source>
</evidence>
<keyword evidence="3" id="KW-0460">Magnesium</keyword>
<dbReference type="EC" id="5.1.2.2" evidence="5"/>
<dbReference type="GO" id="GO:0016052">
    <property type="term" value="P:carbohydrate catabolic process"/>
    <property type="evidence" value="ECO:0007669"/>
    <property type="project" value="TreeGrafter"/>
</dbReference>
<feature type="domain" description="Mandelate racemase/muconate lactonizing enzyme C-terminal" evidence="4">
    <location>
        <begin position="147"/>
        <end position="244"/>
    </location>
</feature>
<dbReference type="InterPro" id="IPR036849">
    <property type="entry name" value="Enolase-like_C_sf"/>
</dbReference>
<dbReference type="Pfam" id="PF02746">
    <property type="entry name" value="MR_MLE_N"/>
    <property type="match status" value="1"/>
</dbReference>
<dbReference type="PANTHER" id="PTHR13794">
    <property type="entry name" value="ENOLASE SUPERFAMILY, MANDELATE RACEMASE"/>
    <property type="match status" value="1"/>
</dbReference>
<dbReference type="GO" id="GO:0018838">
    <property type="term" value="F:mandelate racemase activity"/>
    <property type="evidence" value="ECO:0007669"/>
    <property type="project" value="UniProtKB-EC"/>
</dbReference>
<gene>
    <name evidence="5" type="ORF">HNR39_003673</name>
</gene>
<evidence type="ECO:0000256" key="3">
    <source>
        <dbReference type="ARBA" id="ARBA00022842"/>
    </source>
</evidence>
<dbReference type="InterPro" id="IPR013341">
    <property type="entry name" value="Mandelate_racemase_N_dom"/>
</dbReference>
<evidence type="ECO:0000256" key="2">
    <source>
        <dbReference type="ARBA" id="ARBA00022723"/>
    </source>
</evidence>